<accession>A0A699VQW9</accession>
<feature type="non-terminal residue" evidence="1">
    <location>
        <position position="1"/>
    </location>
</feature>
<sequence length="87" mass="9324">PAPATAATTDARAAIREADIKRDLYTLAADHYRGREAGTGTAAELAKVDVKGKAVALQFSGEVPPGLSFRRFQMATMRDRSAELFKA</sequence>
<organism evidence="1">
    <name type="scientific">Tanacetum cinerariifolium</name>
    <name type="common">Dalmatian daisy</name>
    <name type="synonym">Chrysanthemum cinerariifolium</name>
    <dbReference type="NCBI Taxonomy" id="118510"/>
    <lineage>
        <taxon>Eukaryota</taxon>
        <taxon>Viridiplantae</taxon>
        <taxon>Streptophyta</taxon>
        <taxon>Embryophyta</taxon>
        <taxon>Tracheophyta</taxon>
        <taxon>Spermatophyta</taxon>
        <taxon>Magnoliopsida</taxon>
        <taxon>eudicotyledons</taxon>
        <taxon>Gunneridae</taxon>
        <taxon>Pentapetalae</taxon>
        <taxon>asterids</taxon>
        <taxon>campanulids</taxon>
        <taxon>Asterales</taxon>
        <taxon>Asteraceae</taxon>
        <taxon>Asteroideae</taxon>
        <taxon>Anthemideae</taxon>
        <taxon>Anthemidinae</taxon>
        <taxon>Tanacetum</taxon>
    </lineage>
</organism>
<comment type="caution">
    <text evidence="1">The sequence shown here is derived from an EMBL/GenBank/DDBJ whole genome shotgun (WGS) entry which is preliminary data.</text>
</comment>
<feature type="non-terminal residue" evidence="1">
    <location>
        <position position="87"/>
    </location>
</feature>
<protein>
    <submittedName>
        <fullName evidence="1">Uncharacterized protein</fullName>
    </submittedName>
</protein>
<reference evidence="1" key="1">
    <citation type="journal article" date="2019" name="Sci. Rep.">
        <title>Draft genome of Tanacetum cinerariifolium, the natural source of mosquito coil.</title>
        <authorList>
            <person name="Yamashiro T."/>
            <person name="Shiraishi A."/>
            <person name="Satake H."/>
            <person name="Nakayama K."/>
        </authorList>
    </citation>
    <scope>NUCLEOTIDE SEQUENCE</scope>
</reference>
<name>A0A699VQW9_TANCI</name>
<proteinExistence type="predicted"/>
<evidence type="ECO:0000313" key="1">
    <source>
        <dbReference type="EMBL" id="GFD35481.1"/>
    </source>
</evidence>
<dbReference type="AlphaFoldDB" id="A0A699VQW9"/>
<gene>
    <name evidence="1" type="ORF">Tci_907450</name>
</gene>
<dbReference type="EMBL" id="BKCJ011459387">
    <property type="protein sequence ID" value="GFD35481.1"/>
    <property type="molecule type" value="Genomic_DNA"/>
</dbReference>